<name>A0A5J4ZX65_9ASTE</name>
<dbReference type="OrthoDB" id="1748863at2759"/>
<proteinExistence type="predicted"/>
<organism evidence="2 3">
    <name type="scientific">Nyssa sinensis</name>
    <dbReference type="NCBI Taxonomy" id="561372"/>
    <lineage>
        <taxon>Eukaryota</taxon>
        <taxon>Viridiplantae</taxon>
        <taxon>Streptophyta</taxon>
        <taxon>Embryophyta</taxon>
        <taxon>Tracheophyta</taxon>
        <taxon>Spermatophyta</taxon>
        <taxon>Magnoliopsida</taxon>
        <taxon>eudicotyledons</taxon>
        <taxon>Gunneridae</taxon>
        <taxon>Pentapetalae</taxon>
        <taxon>asterids</taxon>
        <taxon>Cornales</taxon>
        <taxon>Nyssaceae</taxon>
        <taxon>Nyssa</taxon>
    </lineage>
</organism>
<protein>
    <submittedName>
        <fullName evidence="2">Uncharacterized protein</fullName>
    </submittedName>
</protein>
<dbReference type="AlphaFoldDB" id="A0A5J4ZX65"/>
<accession>A0A5J4ZX65</accession>
<sequence length="98" mass="11032">MDTLQGYRQNAKTRTPSVNQVSASSNGFDEPSNGPNSTPQFPFTQEQVSSTSIISSKLFTTSISNECYSKFIESIRTNTLGRRFEWLNKWLAIFVSNI</sequence>
<keyword evidence="3" id="KW-1185">Reference proteome</keyword>
<evidence type="ECO:0000313" key="2">
    <source>
        <dbReference type="EMBL" id="KAA8523395.1"/>
    </source>
</evidence>
<gene>
    <name evidence="2" type="ORF">F0562_009818</name>
</gene>
<dbReference type="Proteomes" id="UP000325577">
    <property type="component" value="Linkage Group LG4"/>
</dbReference>
<evidence type="ECO:0000256" key="1">
    <source>
        <dbReference type="SAM" id="MobiDB-lite"/>
    </source>
</evidence>
<dbReference type="EMBL" id="CM018047">
    <property type="protein sequence ID" value="KAA8523395.1"/>
    <property type="molecule type" value="Genomic_DNA"/>
</dbReference>
<evidence type="ECO:0000313" key="3">
    <source>
        <dbReference type="Proteomes" id="UP000325577"/>
    </source>
</evidence>
<feature type="region of interest" description="Disordered" evidence="1">
    <location>
        <begin position="1"/>
        <end position="46"/>
    </location>
</feature>
<reference evidence="2 3" key="1">
    <citation type="submission" date="2019-09" db="EMBL/GenBank/DDBJ databases">
        <title>A chromosome-level genome assembly of the Chinese tupelo Nyssa sinensis.</title>
        <authorList>
            <person name="Yang X."/>
            <person name="Kang M."/>
            <person name="Yang Y."/>
            <person name="Xiong H."/>
            <person name="Wang M."/>
            <person name="Zhang Z."/>
            <person name="Wang Z."/>
            <person name="Wu H."/>
            <person name="Ma T."/>
            <person name="Liu J."/>
            <person name="Xi Z."/>
        </authorList>
    </citation>
    <scope>NUCLEOTIDE SEQUENCE [LARGE SCALE GENOMIC DNA]</scope>
    <source>
        <strain evidence="2">J267</strain>
        <tissue evidence="2">Leaf</tissue>
    </source>
</reference>